<gene>
    <name evidence="2" type="ORF">SIL82_13195</name>
</gene>
<feature type="domain" description="Plasmid pRiA4b Orf3-like" evidence="1">
    <location>
        <begin position="24"/>
        <end position="66"/>
    </location>
</feature>
<dbReference type="EMBL" id="JAWXXV010000001">
    <property type="protein sequence ID" value="MDX5985218.1"/>
    <property type="molecule type" value="Genomic_DNA"/>
</dbReference>
<proteinExistence type="predicted"/>
<evidence type="ECO:0000259" key="1">
    <source>
        <dbReference type="Pfam" id="PF07929"/>
    </source>
</evidence>
<keyword evidence="3" id="KW-1185">Reference proteome</keyword>
<dbReference type="Gene3D" id="3.10.290.30">
    <property type="entry name" value="MM3350-like"/>
    <property type="match status" value="1"/>
</dbReference>
<reference evidence="2 3" key="1">
    <citation type="submission" date="2023-11" db="EMBL/GenBank/DDBJ databases">
        <title>MicrobeMod: A computational toolkit for identifying prokaryotic methylation and restriction-modification with nanopore sequencing.</title>
        <authorList>
            <person name="Crits-Christoph A."/>
            <person name="Kang S.C."/>
            <person name="Lee H."/>
            <person name="Ostrov N."/>
        </authorList>
    </citation>
    <scope>NUCLEOTIDE SEQUENCE [LARGE SCALE GENOMIC DNA]</scope>
    <source>
        <strain evidence="2 3">ATCC 14820</strain>
    </source>
</reference>
<dbReference type="Proteomes" id="UP001279660">
    <property type="component" value="Unassembled WGS sequence"/>
</dbReference>
<accession>A0ABU4PM15</accession>
<protein>
    <submittedName>
        <fullName evidence="2">Plasmid pRiA4b ORF-3 family protein</fullName>
    </submittedName>
</protein>
<dbReference type="InterPro" id="IPR024047">
    <property type="entry name" value="MM3350-like_sf"/>
</dbReference>
<dbReference type="InterPro" id="IPR012912">
    <property type="entry name" value="Plasmid_pRiA4b_Orf3-like"/>
</dbReference>
<dbReference type="SUPFAM" id="SSF159941">
    <property type="entry name" value="MM3350-like"/>
    <property type="match status" value="1"/>
</dbReference>
<organism evidence="2 3">
    <name type="scientific">Sphingomonas echinoides</name>
    <dbReference type="NCBI Taxonomy" id="59803"/>
    <lineage>
        <taxon>Bacteria</taxon>
        <taxon>Pseudomonadati</taxon>
        <taxon>Pseudomonadota</taxon>
        <taxon>Alphaproteobacteria</taxon>
        <taxon>Sphingomonadales</taxon>
        <taxon>Sphingomonadaceae</taxon>
        <taxon>Sphingomonas</taxon>
    </lineage>
</organism>
<name>A0ABU4PM15_9SPHN</name>
<dbReference type="RefSeq" id="WP_010402221.1">
    <property type="nucleotide sequence ID" value="NZ_JAWXXV010000001.1"/>
</dbReference>
<dbReference type="Pfam" id="PF07929">
    <property type="entry name" value="PRiA4_ORF3"/>
    <property type="match status" value="1"/>
</dbReference>
<evidence type="ECO:0000313" key="2">
    <source>
        <dbReference type="EMBL" id="MDX5985218.1"/>
    </source>
</evidence>
<comment type="caution">
    <text evidence="2">The sequence shown here is derived from an EMBL/GenBank/DDBJ whole genome shotgun (WGS) entry which is preliminary data.</text>
</comment>
<sequence>MLYAHEFRPRNEGRVIGTKRALSRNGGRRAPREDARRTPRFENFLNTIADPKHPEHAEATEWHFGCYGNAFARSCFDELAAKLRRSDIAKRRAADEATFAERKSTCQGVLQTALTSRIGRKPQKKGEKTASGGPETVWYV</sequence>
<evidence type="ECO:0000313" key="3">
    <source>
        <dbReference type="Proteomes" id="UP001279660"/>
    </source>
</evidence>